<protein>
    <submittedName>
        <fullName evidence="1">Uncharacterized protein</fullName>
    </submittedName>
</protein>
<gene>
    <name evidence="1" type="ORF">POCTA_138.1.T1720041</name>
</gene>
<comment type="caution">
    <text evidence="1">The sequence shown here is derived from an EMBL/GenBank/DDBJ whole genome shotgun (WGS) entry which is preliminary data.</text>
</comment>
<evidence type="ECO:0000313" key="2">
    <source>
        <dbReference type="Proteomes" id="UP000683925"/>
    </source>
</evidence>
<reference evidence="1" key="1">
    <citation type="submission" date="2021-01" db="EMBL/GenBank/DDBJ databases">
        <authorList>
            <consortium name="Genoscope - CEA"/>
            <person name="William W."/>
        </authorList>
    </citation>
    <scope>NUCLEOTIDE SEQUENCE</scope>
</reference>
<dbReference type="Proteomes" id="UP000683925">
    <property type="component" value="Unassembled WGS sequence"/>
</dbReference>
<accession>A0A8S1YLR8</accession>
<keyword evidence="2" id="KW-1185">Reference proteome</keyword>
<dbReference type="EMBL" id="CAJJDP010000176">
    <property type="protein sequence ID" value="CAD8214271.1"/>
    <property type="molecule type" value="Genomic_DNA"/>
</dbReference>
<organism evidence="1 2">
    <name type="scientific">Paramecium octaurelia</name>
    <dbReference type="NCBI Taxonomy" id="43137"/>
    <lineage>
        <taxon>Eukaryota</taxon>
        <taxon>Sar</taxon>
        <taxon>Alveolata</taxon>
        <taxon>Ciliophora</taxon>
        <taxon>Intramacronucleata</taxon>
        <taxon>Oligohymenophorea</taxon>
        <taxon>Peniculida</taxon>
        <taxon>Parameciidae</taxon>
        <taxon>Paramecium</taxon>
    </lineage>
</organism>
<proteinExistence type="predicted"/>
<name>A0A8S1YLR8_PAROT</name>
<dbReference type="AlphaFoldDB" id="A0A8S1YLR8"/>
<sequence length="494" mass="57728">MLAQGITVIGRQNELADGSKSEKILRQATTHQIKYPDSIADLQNYLPLLWVQFELLEQIKNGRHTYCAFSYQIQKFISKHPPQGLEDITQAVQSLQEPSSKLFKKNITEYLIVTVLLKFKSQNNIYHLRGYILVKNYPRTLGIKDESKENMRVYLSRTISIRRWEILYILLRNNTVSIKKQQPEAHTFTHQSLNYSRKKGIRSKISTSLQNEKVLKETSQNPLLFQPSNTLFIKISTAYEQRQVQFAGFNSLWIQFQCCSSHGKNCICNNKKTQNLNQILNILELRLQLNSQNRSKIIEDSQIYVNRTYYAQFWQPNTCIFVILSKIKYHFELLQVTKEKGASSNVLSNRSRNAITKCNKACLTRRVQVYIIKDSRGVQNQQVMQQILILKVRSQIQAKMQKINSPAMVNRNKIQGERMNNYLIIFSINTYFTGWRECDKQSLLVQLSNHMISYKNNLVLEVHKLQLQVLLNLFLLVKTFQIRGLDIKIRLQSP</sequence>
<evidence type="ECO:0000313" key="1">
    <source>
        <dbReference type="EMBL" id="CAD8214271.1"/>
    </source>
</evidence>